<comment type="caution">
    <text evidence="8">The sequence shown here is derived from an EMBL/GenBank/DDBJ whole genome shotgun (WGS) entry which is preliminary data.</text>
</comment>
<dbReference type="GO" id="GO:0006352">
    <property type="term" value="P:DNA-templated transcription initiation"/>
    <property type="evidence" value="ECO:0007669"/>
    <property type="project" value="InterPro"/>
</dbReference>
<evidence type="ECO:0000259" key="7">
    <source>
        <dbReference type="Pfam" id="PF08281"/>
    </source>
</evidence>
<evidence type="ECO:0000256" key="2">
    <source>
        <dbReference type="ARBA" id="ARBA00023015"/>
    </source>
</evidence>
<evidence type="ECO:0000313" key="9">
    <source>
        <dbReference type="Proteomes" id="UP000226079"/>
    </source>
</evidence>
<dbReference type="AlphaFoldDB" id="A0A2A9CNZ2"/>
<protein>
    <submittedName>
        <fullName evidence="8">RNA polymerase sigma-70 factor (ECF subfamily)</fullName>
    </submittedName>
</protein>
<dbReference type="SUPFAM" id="SSF88946">
    <property type="entry name" value="Sigma2 domain of RNA polymerase sigma factors"/>
    <property type="match status" value="1"/>
</dbReference>
<dbReference type="InterPro" id="IPR036388">
    <property type="entry name" value="WH-like_DNA-bd_sf"/>
</dbReference>
<dbReference type="Gene3D" id="1.10.10.10">
    <property type="entry name" value="Winged helix-like DNA-binding domain superfamily/Winged helix DNA-binding domain"/>
    <property type="match status" value="1"/>
</dbReference>
<dbReference type="SUPFAM" id="SSF88659">
    <property type="entry name" value="Sigma3 and sigma4 domains of RNA polymerase sigma factors"/>
    <property type="match status" value="1"/>
</dbReference>
<evidence type="ECO:0000256" key="1">
    <source>
        <dbReference type="ARBA" id="ARBA00010641"/>
    </source>
</evidence>
<dbReference type="Pfam" id="PF08281">
    <property type="entry name" value="Sigma70_r4_2"/>
    <property type="match status" value="1"/>
</dbReference>
<dbReference type="OrthoDB" id="5501064at2"/>
<dbReference type="Pfam" id="PF04542">
    <property type="entry name" value="Sigma70_r2"/>
    <property type="match status" value="1"/>
</dbReference>
<dbReference type="InterPro" id="IPR013324">
    <property type="entry name" value="RNA_pol_sigma_r3/r4-like"/>
</dbReference>
<evidence type="ECO:0000256" key="5">
    <source>
        <dbReference type="ARBA" id="ARBA00023163"/>
    </source>
</evidence>
<dbReference type="PANTHER" id="PTHR43133:SF8">
    <property type="entry name" value="RNA POLYMERASE SIGMA FACTOR HI_1459-RELATED"/>
    <property type="match status" value="1"/>
</dbReference>
<feature type="domain" description="RNA polymerase sigma-70 region 2" evidence="6">
    <location>
        <begin position="40"/>
        <end position="92"/>
    </location>
</feature>
<evidence type="ECO:0000256" key="3">
    <source>
        <dbReference type="ARBA" id="ARBA00023082"/>
    </source>
</evidence>
<dbReference type="Gene3D" id="1.10.1740.10">
    <property type="match status" value="1"/>
</dbReference>
<dbReference type="InterPro" id="IPR013249">
    <property type="entry name" value="RNA_pol_sigma70_r4_t2"/>
</dbReference>
<gene>
    <name evidence="8" type="ORF">ATK74_0587</name>
</gene>
<keyword evidence="5" id="KW-0804">Transcription</keyword>
<organism evidence="8 9">
    <name type="scientific">Propionicimonas paludicola</name>
    <dbReference type="NCBI Taxonomy" id="185243"/>
    <lineage>
        <taxon>Bacteria</taxon>
        <taxon>Bacillati</taxon>
        <taxon>Actinomycetota</taxon>
        <taxon>Actinomycetes</taxon>
        <taxon>Propionibacteriales</taxon>
        <taxon>Nocardioidaceae</taxon>
        <taxon>Propionicimonas</taxon>
    </lineage>
</organism>
<dbReference type="RefSeq" id="WP_098459635.1">
    <property type="nucleotide sequence ID" value="NZ_PDJC01000001.1"/>
</dbReference>
<accession>A0A2A9CNZ2</accession>
<dbReference type="EMBL" id="PDJC01000001">
    <property type="protein sequence ID" value="PFG16058.1"/>
    <property type="molecule type" value="Genomic_DNA"/>
</dbReference>
<dbReference type="InterPro" id="IPR007627">
    <property type="entry name" value="RNA_pol_sigma70_r2"/>
</dbReference>
<dbReference type="Proteomes" id="UP000226079">
    <property type="component" value="Unassembled WGS sequence"/>
</dbReference>
<dbReference type="GO" id="GO:0016987">
    <property type="term" value="F:sigma factor activity"/>
    <property type="evidence" value="ECO:0007669"/>
    <property type="project" value="UniProtKB-KW"/>
</dbReference>
<feature type="domain" description="RNA polymerase sigma factor 70 region 4 type 2" evidence="7">
    <location>
        <begin position="121"/>
        <end position="173"/>
    </location>
</feature>
<dbReference type="NCBIfam" id="TIGR02937">
    <property type="entry name" value="sigma70-ECF"/>
    <property type="match status" value="1"/>
</dbReference>
<keyword evidence="3" id="KW-0731">Sigma factor</keyword>
<dbReference type="PANTHER" id="PTHR43133">
    <property type="entry name" value="RNA POLYMERASE ECF-TYPE SIGMA FACTO"/>
    <property type="match status" value="1"/>
</dbReference>
<dbReference type="CDD" id="cd06171">
    <property type="entry name" value="Sigma70_r4"/>
    <property type="match status" value="1"/>
</dbReference>
<evidence type="ECO:0000313" key="8">
    <source>
        <dbReference type="EMBL" id="PFG16058.1"/>
    </source>
</evidence>
<sequence>MSAANDFDTTLAAAKQGADWAWTAIYDEFAPGLLRFITSQGAAEPSDCLGECFVQVVRNLPGFTGDQAAFRAWLFLLARNRVVDEWRAARRRPSSPTDDVERLHEARHQTSAADAGVGEDQSVQQILAALPPDHRAVITLRVLDGFSVEETAQIIGKSAGAVRVIQHRAIKRLKNALARRTQ</sequence>
<evidence type="ECO:0000259" key="6">
    <source>
        <dbReference type="Pfam" id="PF04542"/>
    </source>
</evidence>
<reference evidence="8 9" key="1">
    <citation type="submission" date="2017-10" db="EMBL/GenBank/DDBJ databases">
        <title>Sequencing the genomes of 1000 actinobacteria strains.</title>
        <authorList>
            <person name="Klenk H.-P."/>
        </authorList>
    </citation>
    <scope>NUCLEOTIDE SEQUENCE [LARGE SCALE GENOMIC DNA]</scope>
    <source>
        <strain evidence="8 9">DSM 15597</strain>
    </source>
</reference>
<evidence type="ECO:0000256" key="4">
    <source>
        <dbReference type="ARBA" id="ARBA00023125"/>
    </source>
</evidence>
<dbReference type="InterPro" id="IPR039425">
    <property type="entry name" value="RNA_pol_sigma-70-like"/>
</dbReference>
<proteinExistence type="inferred from homology"/>
<name>A0A2A9CNZ2_9ACTN</name>
<comment type="similarity">
    <text evidence="1">Belongs to the sigma-70 factor family. ECF subfamily.</text>
</comment>
<dbReference type="InterPro" id="IPR014284">
    <property type="entry name" value="RNA_pol_sigma-70_dom"/>
</dbReference>
<keyword evidence="9" id="KW-1185">Reference proteome</keyword>
<dbReference type="InterPro" id="IPR013325">
    <property type="entry name" value="RNA_pol_sigma_r2"/>
</dbReference>
<keyword evidence="2" id="KW-0805">Transcription regulation</keyword>
<dbReference type="GO" id="GO:0003677">
    <property type="term" value="F:DNA binding"/>
    <property type="evidence" value="ECO:0007669"/>
    <property type="project" value="UniProtKB-KW"/>
</dbReference>
<keyword evidence="4" id="KW-0238">DNA-binding</keyword>